<evidence type="ECO:0000313" key="3">
    <source>
        <dbReference type="Proteomes" id="UP001153555"/>
    </source>
</evidence>
<feature type="domain" description="F-box associated beta-propeller type 1" evidence="1">
    <location>
        <begin position="72"/>
        <end position="224"/>
    </location>
</feature>
<evidence type="ECO:0000313" key="2">
    <source>
        <dbReference type="EMBL" id="CAA0826720.1"/>
    </source>
</evidence>
<dbReference type="InterPro" id="IPR006527">
    <property type="entry name" value="F-box-assoc_dom_typ1"/>
</dbReference>
<protein>
    <recommendedName>
        <fullName evidence="1">F-box associated beta-propeller type 1 domain-containing protein</fullName>
    </recommendedName>
</protein>
<comment type="caution">
    <text evidence="2">The sequence shown here is derived from an EMBL/GenBank/DDBJ whole genome shotgun (WGS) entry which is preliminary data.</text>
</comment>
<organism evidence="2 3">
    <name type="scientific">Striga hermonthica</name>
    <name type="common">Purple witchweed</name>
    <name type="synonym">Buchnera hermonthica</name>
    <dbReference type="NCBI Taxonomy" id="68872"/>
    <lineage>
        <taxon>Eukaryota</taxon>
        <taxon>Viridiplantae</taxon>
        <taxon>Streptophyta</taxon>
        <taxon>Embryophyta</taxon>
        <taxon>Tracheophyta</taxon>
        <taxon>Spermatophyta</taxon>
        <taxon>Magnoliopsida</taxon>
        <taxon>eudicotyledons</taxon>
        <taxon>Gunneridae</taxon>
        <taxon>Pentapetalae</taxon>
        <taxon>asterids</taxon>
        <taxon>lamiids</taxon>
        <taxon>Lamiales</taxon>
        <taxon>Orobanchaceae</taxon>
        <taxon>Buchnereae</taxon>
        <taxon>Striga</taxon>
    </lineage>
</organism>
<name>A0A9N7NA36_STRHE</name>
<dbReference type="PANTHER" id="PTHR31672">
    <property type="entry name" value="BNACNNG10540D PROTEIN"/>
    <property type="match status" value="1"/>
</dbReference>
<dbReference type="OrthoDB" id="1867629at2759"/>
<keyword evidence="3" id="KW-1185">Reference proteome</keyword>
<dbReference type="Proteomes" id="UP001153555">
    <property type="component" value="Unassembled WGS sequence"/>
</dbReference>
<proteinExistence type="predicted"/>
<sequence length="338" mass="38450">MPLNLLARAKSKFKSFINLRSTSSIIKDESKFLVAQLESSGMITDEEVLHYSIISMKDKYPKFEKALKFPLAAKEYTLPSSTCNGLVLVFVRERYGRPTREALWNPTTSEFKTLPPAPSSFDNRYLKMSQGYFGFGFDSASEDYKVIRLLKRKTEHCYAPQAVMAELYSLTTDSWKQFSLVHPCIPRNPGVHVNGTYYWLTLFYPCFIMSFDFATEKFASSLIPAPPSEELNTRNAYHDNIKLVEYCGLLGAMVISSLDRWPSSLEALRSLEIWVWDGSWSLVSTLTVPYAVDLKSLVGTEKLIYLGLKKLMLFDCATSKLEESSQIKHPDGTITFFT</sequence>
<dbReference type="PANTHER" id="PTHR31672:SF13">
    <property type="entry name" value="F-BOX PROTEIN CPR30-LIKE"/>
    <property type="match status" value="1"/>
</dbReference>
<reference evidence="2" key="1">
    <citation type="submission" date="2019-12" db="EMBL/GenBank/DDBJ databases">
        <authorList>
            <person name="Scholes J."/>
        </authorList>
    </citation>
    <scope>NUCLEOTIDE SEQUENCE</scope>
</reference>
<gene>
    <name evidence="2" type="ORF">SHERM_01916</name>
</gene>
<evidence type="ECO:0000259" key="1">
    <source>
        <dbReference type="Pfam" id="PF07734"/>
    </source>
</evidence>
<dbReference type="NCBIfam" id="TIGR01640">
    <property type="entry name" value="F_box_assoc_1"/>
    <property type="match status" value="1"/>
</dbReference>
<dbReference type="AlphaFoldDB" id="A0A9N7NA36"/>
<dbReference type="EMBL" id="CACSLK010027624">
    <property type="protein sequence ID" value="CAA0826720.1"/>
    <property type="molecule type" value="Genomic_DNA"/>
</dbReference>
<dbReference type="InterPro" id="IPR050796">
    <property type="entry name" value="SCF_F-box_component"/>
</dbReference>
<dbReference type="InterPro" id="IPR017451">
    <property type="entry name" value="F-box-assoc_interact_dom"/>
</dbReference>
<accession>A0A9N7NA36</accession>
<dbReference type="Pfam" id="PF07734">
    <property type="entry name" value="FBA_1"/>
    <property type="match status" value="1"/>
</dbReference>